<reference evidence="3" key="2">
    <citation type="submission" date="2016-07" db="EMBL/GenBank/DDBJ databases">
        <authorList>
            <person name="Florea S."/>
            <person name="Webb J.S."/>
            <person name="Jaromczyk J."/>
            <person name="Schardl C.L."/>
        </authorList>
    </citation>
    <scope>NUCLEOTIDE SEQUENCE [LARGE SCALE GENOMIC DNA]</scope>
    <source>
        <strain evidence="3">CC-VM-7</strain>
    </source>
</reference>
<reference evidence="2 4" key="3">
    <citation type="submission" date="2018-12" db="EMBL/GenBank/DDBJ databases">
        <title>Draft Genome Sequence of Chryseobacterium arthrosphaerae strain ED882-96 Isolated from the Blood of a Patient with Liver Cirrhosis in Taiwan.</title>
        <authorList>
            <person name="Lin J.-N."/>
            <person name="Lai C.-H."/>
            <person name="Yang C.-H."/>
            <person name="Huang Y.-H."/>
        </authorList>
    </citation>
    <scope>NUCLEOTIDE SEQUENCE [LARGE SCALE GENOMIC DNA]</scope>
    <source>
        <strain evidence="2 4">ED882-96</strain>
    </source>
</reference>
<proteinExistence type="predicted"/>
<organism evidence="1 3">
    <name type="scientific">Chryseobacterium arthrosphaerae</name>
    <dbReference type="NCBI Taxonomy" id="651561"/>
    <lineage>
        <taxon>Bacteria</taxon>
        <taxon>Pseudomonadati</taxon>
        <taxon>Bacteroidota</taxon>
        <taxon>Flavobacteriia</taxon>
        <taxon>Flavobacteriales</taxon>
        <taxon>Weeksellaceae</taxon>
        <taxon>Chryseobacterium group</taxon>
        <taxon>Chryseobacterium</taxon>
    </lineage>
</organism>
<gene>
    <name evidence="1" type="ORF">BBI00_04010</name>
    <name evidence="2" type="ORF">EJ377_23140</name>
</gene>
<evidence type="ECO:0000313" key="2">
    <source>
        <dbReference type="EMBL" id="RTZ46784.1"/>
    </source>
</evidence>
<protein>
    <submittedName>
        <fullName evidence="1">Peptidylprolyl isomerase</fullName>
    </submittedName>
</protein>
<keyword evidence="1" id="KW-0413">Isomerase</keyword>
<evidence type="ECO:0000313" key="4">
    <source>
        <dbReference type="Proteomes" id="UP000276953"/>
    </source>
</evidence>
<dbReference type="STRING" id="651561.BBI00_04010"/>
<dbReference type="OrthoDB" id="1273271at2"/>
<dbReference type="EMBL" id="MAYG01000001">
    <property type="protein sequence ID" value="OCA73555.1"/>
    <property type="molecule type" value="Genomic_DNA"/>
</dbReference>
<reference evidence="1" key="1">
    <citation type="submission" date="2016-07" db="EMBL/GenBank/DDBJ databases">
        <authorList>
            <person name="Jeong J.-J."/>
            <person name="Kim D.W."/>
            <person name="Sang M.K."/>
            <person name="Choi I.-G."/>
            <person name="Kim K.D."/>
        </authorList>
    </citation>
    <scope>NUCLEOTIDE SEQUENCE</scope>
    <source>
        <strain evidence="1">CC-VM-7</strain>
    </source>
</reference>
<evidence type="ECO:0000313" key="1">
    <source>
        <dbReference type="EMBL" id="OCA73555.1"/>
    </source>
</evidence>
<comment type="caution">
    <text evidence="1">The sequence shown here is derived from an EMBL/GenBank/DDBJ whole genome shotgun (WGS) entry which is preliminary data.</text>
</comment>
<sequence length="151" mass="16861">MNHMKKLFLGLALIGGQLMFAQKVVDLKVENNQKKEQPATISKEKVNTYNDNFLAFINALQSSDRKTMDGLLSDKVKEIVTDDVLKKVKDGIDYSKKLEILKVGYYVTMDGISHPNIKYKYAGDKSSKEAISAVFDDDGKILGVLPAKSEK</sequence>
<dbReference type="EMBL" id="RYFC01000003">
    <property type="protein sequence ID" value="RTZ46784.1"/>
    <property type="molecule type" value="Genomic_DNA"/>
</dbReference>
<name>A0A1B8ZPP2_9FLAO</name>
<dbReference type="Proteomes" id="UP000093432">
    <property type="component" value="Unassembled WGS sequence"/>
</dbReference>
<dbReference type="AlphaFoldDB" id="A0A1B8ZPP2"/>
<accession>A0A1B8ZPP2</accession>
<evidence type="ECO:0000313" key="3">
    <source>
        <dbReference type="Proteomes" id="UP000093432"/>
    </source>
</evidence>
<dbReference type="GO" id="GO:0016853">
    <property type="term" value="F:isomerase activity"/>
    <property type="evidence" value="ECO:0007669"/>
    <property type="project" value="UniProtKB-KW"/>
</dbReference>
<dbReference type="Proteomes" id="UP000276953">
    <property type="component" value="Unassembled WGS sequence"/>
</dbReference>